<keyword evidence="2 5" id="KW-0812">Transmembrane</keyword>
<feature type="transmembrane region" description="Helical" evidence="5">
    <location>
        <begin position="6"/>
        <end position="31"/>
    </location>
</feature>
<evidence type="ECO:0000256" key="1">
    <source>
        <dbReference type="ARBA" id="ARBA00022475"/>
    </source>
</evidence>
<evidence type="ECO:0000256" key="2">
    <source>
        <dbReference type="ARBA" id="ARBA00022692"/>
    </source>
</evidence>
<keyword evidence="1 5" id="KW-1003">Cell membrane</keyword>
<dbReference type="RefSeq" id="WP_013822376.1">
    <property type="nucleotide sequence ID" value="NC_015573.1"/>
</dbReference>
<keyword evidence="7" id="KW-1185">Reference proteome</keyword>
<feature type="transmembrane region" description="Helical" evidence="5">
    <location>
        <begin position="106"/>
        <end position="125"/>
    </location>
</feature>
<dbReference type="KEGG" id="dku:Desku_1278"/>
<protein>
    <recommendedName>
        <fullName evidence="5">UPF0756 membrane protein Desku_1278</fullName>
    </recommendedName>
</protein>
<dbReference type="Pfam" id="PF04284">
    <property type="entry name" value="DUF441"/>
    <property type="match status" value="1"/>
</dbReference>
<accession>A0AAU8PSN5</accession>
<keyword evidence="4 5" id="KW-0472">Membrane</keyword>
<dbReference type="PANTHER" id="PTHR38452:SF1">
    <property type="entry name" value="UPF0756 MEMBRANE PROTEIN YEAL"/>
    <property type="match status" value="1"/>
</dbReference>
<dbReference type="HAMAP" id="MF_01874">
    <property type="entry name" value="UPF0756"/>
    <property type="match status" value="1"/>
</dbReference>
<evidence type="ECO:0000256" key="3">
    <source>
        <dbReference type="ARBA" id="ARBA00022989"/>
    </source>
</evidence>
<dbReference type="Proteomes" id="UP000009229">
    <property type="component" value="Chromosome"/>
</dbReference>
<proteinExistence type="inferred from homology"/>
<dbReference type="InterPro" id="IPR007382">
    <property type="entry name" value="UPF0756_TM"/>
</dbReference>
<dbReference type="GO" id="GO:0005886">
    <property type="term" value="C:plasma membrane"/>
    <property type="evidence" value="ECO:0007669"/>
    <property type="project" value="UniProtKB-SubCell"/>
</dbReference>
<keyword evidence="3 5" id="KW-1133">Transmembrane helix</keyword>
<feature type="transmembrane region" description="Helical" evidence="5">
    <location>
        <begin position="75"/>
        <end position="94"/>
    </location>
</feature>
<evidence type="ECO:0000313" key="6">
    <source>
        <dbReference type="EMBL" id="AEG14861.1"/>
    </source>
</evidence>
<name>A0AAU8PSN5_DESK7</name>
<organism evidence="6 7">
    <name type="scientific">Desulfofundulus kuznetsovii (strain DSM 6115 / VKM B-1805 / 17)</name>
    <name type="common">Desulfotomaculum kuznetsovii</name>
    <dbReference type="NCBI Taxonomy" id="760568"/>
    <lineage>
        <taxon>Bacteria</taxon>
        <taxon>Bacillati</taxon>
        <taxon>Bacillota</taxon>
        <taxon>Clostridia</taxon>
        <taxon>Eubacteriales</taxon>
        <taxon>Peptococcaceae</taxon>
        <taxon>Desulfofundulus</taxon>
    </lineage>
</organism>
<feature type="transmembrane region" description="Helical" evidence="5">
    <location>
        <begin position="51"/>
        <end position="69"/>
    </location>
</feature>
<comment type="subcellular location">
    <subcellularLocation>
        <location evidence="5">Cell membrane</location>
        <topology evidence="5">Multi-pass membrane protein</topology>
    </subcellularLocation>
</comment>
<dbReference type="PANTHER" id="PTHR38452">
    <property type="entry name" value="UPF0756 MEMBRANE PROTEIN YEAL"/>
    <property type="match status" value="1"/>
</dbReference>
<evidence type="ECO:0000313" key="7">
    <source>
        <dbReference type="Proteomes" id="UP000009229"/>
    </source>
</evidence>
<comment type="similarity">
    <text evidence="5">Belongs to the UPF0756 family.</text>
</comment>
<gene>
    <name evidence="6" type="ordered locus">Desku_1278</name>
</gene>
<dbReference type="AlphaFoldDB" id="A0AAU8PSN5"/>
<sequence length="151" mass="15992">MPGVTLLVALLLIGIVARSNLIAMAACVLLIIKLANLNFIFPLLEKRGLELGLLFLLLSILVPVATGKISEREMLYNLTSLPGLLALFGGALATHLNGEGLKLLQLHPEIIFGLMIGSIFGIVFLGGVPVGPLMAAGITALFMELAAWLKH</sequence>
<dbReference type="EMBL" id="CP002770">
    <property type="protein sequence ID" value="AEG14861.1"/>
    <property type="molecule type" value="Genomic_DNA"/>
</dbReference>
<reference evidence="7" key="1">
    <citation type="submission" date="2011-05" db="EMBL/GenBank/DDBJ databases">
        <title>Complete sequence of Desulfotomaculum kuznetsovii DSM 6115.</title>
        <authorList>
            <person name="Lucas S."/>
            <person name="Han J."/>
            <person name="Lapidus A."/>
            <person name="Cheng J.-F."/>
            <person name="Goodwin L."/>
            <person name="Pitluck S."/>
            <person name="Peters L."/>
            <person name="Mikhailova N."/>
            <person name="Lu M."/>
            <person name="Saunders E."/>
            <person name="Han C."/>
            <person name="Tapia R."/>
            <person name="Land M."/>
            <person name="Hauser L."/>
            <person name="Kyrpides N."/>
            <person name="Ivanova N."/>
            <person name="Pagani I."/>
            <person name="Nazina T."/>
            <person name="Ivanova A."/>
            <person name="Parshina S."/>
            <person name="Kuever J."/>
            <person name="Muyzer G."/>
            <person name="Plugge C."/>
            <person name="Stams A."/>
            <person name="Woyke T."/>
        </authorList>
    </citation>
    <scope>NUCLEOTIDE SEQUENCE [LARGE SCALE GENOMIC DNA]</scope>
    <source>
        <strain evidence="7">DSM 6115 / VKM B-1805 / 17</strain>
    </source>
</reference>
<evidence type="ECO:0000256" key="5">
    <source>
        <dbReference type="HAMAP-Rule" id="MF_01874"/>
    </source>
</evidence>
<evidence type="ECO:0000256" key="4">
    <source>
        <dbReference type="ARBA" id="ARBA00023136"/>
    </source>
</evidence>